<dbReference type="KEGG" id="sfu:Sfum_3760"/>
<name>A0LPS7_SYNFM</name>
<dbReference type="InterPro" id="IPR027417">
    <property type="entry name" value="P-loop_NTPase"/>
</dbReference>
<dbReference type="CDD" id="cd18785">
    <property type="entry name" value="SF2_C"/>
    <property type="match status" value="1"/>
</dbReference>
<proteinExistence type="predicted"/>
<dbReference type="EMBL" id="CP000478">
    <property type="protein sequence ID" value="ABK19429.1"/>
    <property type="molecule type" value="Genomic_DNA"/>
</dbReference>
<feature type="compositionally biased region" description="Polar residues" evidence="1">
    <location>
        <begin position="122"/>
        <end position="144"/>
    </location>
</feature>
<dbReference type="AlphaFoldDB" id="A0LPS7"/>
<organism evidence="3 4">
    <name type="scientific">Syntrophobacter fumaroxidans (strain DSM 10017 / MPOB)</name>
    <dbReference type="NCBI Taxonomy" id="335543"/>
    <lineage>
        <taxon>Bacteria</taxon>
        <taxon>Pseudomonadati</taxon>
        <taxon>Thermodesulfobacteriota</taxon>
        <taxon>Syntrophobacteria</taxon>
        <taxon>Syntrophobacterales</taxon>
        <taxon>Syntrophobacteraceae</taxon>
        <taxon>Syntrophobacter</taxon>
    </lineage>
</organism>
<dbReference type="SUPFAM" id="SSF52540">
    <property type="entry name" value="P-loop containing nucleoside triphosphate hydrolases"/>
    <property type="match status" value="2"/>
</dbReference>
<keyword evidence="3" id="KW-0547">Nucleotide-binding</keyword>
<keyword evidence="3" id="KW-0378">Hydrolase</keyword>
<evidence type="ECO:0000313" key="4">
    <source>
        <dbReference type="Proteomes" id="UP000001784"/>
    </source>
</evidence>
<dbReference type="OrthoDB" id="713315at2"/>
<evidence type="ECO:0000313" key="3">
    <source>
        <dbReference type="EMBL" id="ABK19429.1"/>
    </source>
</evidence>
<sequence>MNMSNGNLNQDEIRLAEYLVANLRDKTSGRSESECVRNYPRDVYFIGNLRPSLDELSDQTQPGHLRELMVKLAPMAFGAEFLVRPERETVEVDVTLNWACYYRVFPSFSQQCEHQRQDVATGRTTGAKTDVAAQNQANEKTGSPAQDDETIATEQERENQTAEADSPEIADSARDRRRARTPQDSLFLRFRKISCQVNGLIVVNIDQGGFWAVDSSNLQAFLDQEMARAQQIALTDPDRVQTDGNPYAKIRVPVTALASETVYQEFLQSLHGAVIPEWHWQIRAEIWATMSTDPAERVMAVEFVNTSPMLADSPNTEAFLFDTVASFAFAGREVRPFEVDLVPRGFRFDRYVWGRGINCAVERENNEIPGFQFVTTHTPVYRQMRFATHTVPPARFADLAQNPLPILNSILQSMEDYRQEWGQELQRYISNNSGWEIQHGAEFDRDRLKFEEEIEWFRRGCELIRLNPDVQLAFQLTNETFNRGPKTEWRLFQIVFLVSQIPGIVALADPEGSASGIGDRERVDIIYFPTGGGKTEAYLATIIFHCFWDRLRGKACGVTAWTRFPLRLLTLQQTQRVADVIGMAEIVRREQSDSRLAGSGVDGFAVGYFVGQGGSPNEIVNPQGNPRASAEIQVIWSKVNDPDARQNWKRVVRCPSCRASVQIEFDPTSTELIHRCSEPTCRFPQRKIPVYIVDNEIYRYLPCVIVGTIDKLAGLGNQRKFALLFGQADGRCSIHGYYKGRCCQKDCSDLKRLQPTLPSGLSGPTLFVQDELHLLKEGLGTFDAHYETFTQQLQQEFGQTQPLKVIASSATIEAFERQVNQLYGRSPTLARVFPGLGPTLGRSFYAETLPHPQRLYVGVIPHNKTIFNSILELLDFYHREIQALQRLATGSPNPYGGAFMPGSPDWEQLLDVYATSLTYFLANRELNSIRTDIEGDVIPHLLRDGLLPVEISELTGSTSTDDVSRILDRLERAAPPNSSPDAVLATSMVSHGVDVDRLNAMIFYGMPRQNAEYIQASSRVGRSHVGLVFTCLHPVRERDQSHYAYFLKFHEFLGQLVEPVAINRWSKFSINRTLPGLFMAVLLQLVANRSGEGNPNRYYMLDFVRGKISDGSLRPEDFISLLEQAYGVQTPTTPGEIVFRDEIHLRVRQYLDWILSPAAGLRFVSDVLIPKPMRSLRDVDEAIPIELDSLGTQWTGRAGGQ</sequence>
<evidence type="ECO:0000259" key="2">
    <source>
        <dbReference type="PROSITE" id="PS51194"/>
    </source>
</evidence>
<keyword evidence="3" id="KW-0347">Helicase</keyword>
<dbReference type="eggNOG" id="COG1201">
    <property type="taxonomic scope" value="Bacteria"/>
</dbReference>
<dbReference type="Gene3D" id="3.40.50.300">
    <property type="entry name" value="P-loop containing nucleotide triphosphate hydrolases"/>
    <property type="match status" value="2"/>
</dbReference>
<accession>A0LPS7</accession>
<dbReference type="Proteomes" id="UP000001784">
    <property type="component" value="Chromosome"/>
</dbReference>
<keyword evidence="4" id="KW-1185">Reference proteome</keyword>
<protein>
    <submittedName>
        <fullName evidence="3">Helicase domain protein</fullName>
    </submittedName>
</protein>
<keyword evidence="3" id="KW-0067">ATP-binding</keyword>
<dbReference type="GO" id="GO:0004386">
    <property type="term" value="F:helicase activity"/>
    <property type="evidence" value="ECO:0007669"/>
    <property type="project" value="UniProtKB-KW"/>
</dbReference>
<dbReference type="Pfam" id="PF00271">
    <property type="entry name" value="Helicase_C"/>
    <property type="match status" value="1"/>
</dbReference>
<dbReference type="SMART" id="SM00490">
    <property type="entry name" value="HELICc"/>
    <property type="match status" value="1"/>
</dbReference>
<dbReference type="HOGENOM" id="CLU_004880_1_0_7"/>
<gene>
    <name evidence="3" type="ordered locus">Sfum_3760</name>
</gene>
<dbReference type="PROSITE" id="PS51194">
    <property type="entry name" value="HELICASE_CTER"/>
    <property type="match status" value="1"/>
</dbReference>
<evidence type="ECO:0000256" key="1">
    <source>
        <dbReference type="SAM" id="MobiDB-lite"/>
    </source>
</evidence>
<dbReference type="InterPro" id="IPR001650">
    <property type="entry name" value="Helicase_C-like"/>
</dbReference>
<dbReference type="InParanoid" id="A0LPS7"/>
<feature type="domain" description="Helicase C-terminal" evidence="2">
    <location>
        <begin position="905"/>
        <end position="1068"/>
    </location>
</feature>
<feature type="region of interest" description="Disordered" evidence="1">
    <location>
        <begin position="121"/>
        <end position="178"/>
    </location>
</feature>
<dbReference type="STRING" id="335543.Sfum_3760"/>
<reference evidence="3 4" key="1">
    <citation type="submission" date="2006-10" db="EMBL/GenBank/DDBJ databases">
        <title>Complete sequence of Syntrophobacter fumaroxidans MPOB.</title>
        <authorList>
            <consortium name="US DOE Joint Genome Institute"/>
            <person name="Copeland A."/>
            <person name="Lucas S."/>
            <person name="Lapidus A."/>
            <person name="Barry K."/>
            <person name="Detter J.C."/>
            <person name="Glavina del Rio T."/>
            <person name="Hammon N."/>
            <person name="Israni S."/>
            <person name="Pitluck S."/>
            <person name="Goltsman E.G."/>
            <person name="Martinez M."/>
            <person name="Schmutz J."/>
            <person name="Larimer F."/>
            <person name="Land M."/>
            <person name="Hauser L."/>
            <person name="Kyrpides N."/>
            <person name="Kim E."/>
            <person name="Boone D.R."/>
            <person name="Brockman F."/>
            <person name="Culley D."/>
            <person name="Ferry J."/>
            <person name="Gunsalus R."/>
            <person name="McInerney M.J."/>
            <person name="Morrison M."/>
            <person name="Plugge C."/>
            <person name="Rohlin L."/>
            <person name="Scholten J."/>
            <person name="Sieber J."/>
            <person name="Stams A.J.M."/>
            <person name="Worm P."/>
            <person name="Henstra A.M."/>
            <person name="Richardson P."/>
        </authorList>
    </citation>
    <scope>NUCLEOTIDE SEQUENCE [LARGE SCALE GENOMIC DNA]</scope>
    <source>
        <strain evidence="4">DSM 10017 / MPOB</strain>
    </source>
</reference>